<dbReference type="PANTHER" id="PTHR12704">
    <property type="entry name" value="TRANS-GOLGI PROTEIN GMX33"/>
    <property type="match status" value="1"/>
</dbReference>
<keyword evidence="3" id="KW-0446">Lipid-binding</keyword>
<dbReference type="InterPro" id="IPR008628">
    <property type="entry name" value="GPP34-like"/>
</dbReference>
<comment type="subcellular location">
    <subcellularLocation>
        <location evidence="1">Golgi apparatus membrane</location>
        <topology evidence="1">Peripheral membrane protein</topology>
        <orientation evidence="1">Cytoplasmic side</orientation>
    </subcellularLocation>
</comment>
<evidence type="ECO:0000313" key="5">
    <source>
        <dbReference type="EMBL" id="MFC5827813.1"/>
    </source>
</evidence>
<protein>
    <submittedName>
        <fullName evidence="5">GPP34 family phosphoprotein</fullName>
    </submittedName>
</protein>
<accession>A0ABW1CSA7</accession>
<dbReference type="InterPro" id="IPR038261">
    <property type="entry name" value="GPP34-like_sf"/>
</dbReference>
<keyword evidence="2" id="KW-0333">Golgi apparatus</keyword>
<proteinExistence type="predicted"/>
<dbReference type="PANTHER" id="PTHR12704:SF2">
    <property type="entry name" value="GOLGI PHOSPHOPROTEIN 3 HOMOLOG SAURON"/>
    <property type="match status" value="1"/>
</dbReference>
<evidence type="ECO:0000313" key="6">
    <source>
        <dbReference type="Proteomes" id="UP001596058"/>
    </source>
</evidence>
<keyword evidence="6" id="KW-1185">Reference proteome</keyword>
<dbReference type="Pfam" id="PF05719">
    <property type="entry name" value="GPP34"/>
    <property type="match status" value="1"/>
</dbReference>
<dbReference type="Proteomes" id="UP001596058">
    <property type="component" value="Unassembled WGS sequence"/>
</dbReference>
<reference evidence="6" key="1">
    <citation type="journal article" date="2019" name="Int. J. Syst. Evol. Microbiol.">
        <title>The Global Catalogue of Microorganisms (GCM) 10K type strain sequencing project: providing services to taxonomists for standard genome sequencing and annotation.</title>
        <authorList>
            <consortium name="The Broad Institute Genomics Platform"/>
            <consortium name="The Broad Institute Genome Sequencing Center for Infectious Disease"/>
            <person name="Wu L."/>
            <person name="Ma J."/>
        </authorList>
    </citation>
    <scope>NUCLEOTIDE SEQUENCE [LARGE SCALE GENOMIC DNA]</scope>
    <source>
        <strain evidence="6">CCUG 53903</strain>
    </source>
</reference>
<evidence type="ECO:0000256" key="1">
    <source>
        <dbReference type="ARBA" id="ARBA00004255"/>
    </source>
</evidence>
<evidence type="ECO:0000256" key="2">
    <source>
        <dbReference type="ARBA" id="ARBA00023034"/>
    </source>
</evidence>
<organism evidence="5 6">
    <name type="scientific">Nonomuraea insulae</name>
    <dbReference type="NCBI Taxonomy" id="1616787"/>
    <lineage>
        <taxon>Bacteria</taxon>
        <taxon>Bacillati</taxon>
        <taxon>Actinomycetota</taxon>
        <taxon>Actinomycetes</taxon>
        <taxon>Streptosporangiales</taxon>
        <taxon>Streptosporangiaceae</taxon>
        <taxon>Nonomuraea</taxon>
    </lineage>
</organism>
<evidence type="ECO:0000256" key="4">
    <source>
        <dbReference type="ARBA" id="ARBA00023136"/>
    </source>
</evidence>
<dbReference type="Gene3D" id="1.10.3630.10">
    <property type="entry name" value="yeast vps74-n-term truncation variant domain like"/>
    <property type="match status" value="1"/>
</dbReference>
<dbReference type="RefSeq" id="WP_379517314.1">
    <property type="nucleotide sequence ID" value="NZ_JBHSPA010000031.1"/>
</dbReference>
<evidence type="ECO:0000256" key="3">
    <source>
        <dbReference type="ARBA" id="ARBA00023121"/>
    </source>
</evidence>
<sequence length="216" mass="23956">MDITIAEELLLLAHDEETGRPHIREVAVDVSVTGAVLAELTLAGRLHIVEDRFEALDPTPTGDEELDGVLAAIAESQPREATWWLDRLTYPKRRWSLLKRLAERGVLSEEHGRVLGLFRTTQYPERDPSVEREVRRRVGDVLDGAAPDERVSVLVALLRACDLDRMLFPGARRDRVKEVAEGQWSGTAVAESIAAINTAVRINTSLAMHNIIPAGD</sequence>
<name>A0ABW1CSA7_9ACTN</name>
<comment type="caution">
    <text evidence="5">The sequence shown here is derived from an EMBL/GenBank/DDBJ whole genome shotgun (WGS) entry which is preliminary data.</text>
</comment>
<gene>
    <name evidence="5" type="ORF">ACFPZ3_28465</name>
</gene>
<dbReference type="EMBL" id="JBHSPA010000031">
    <property type="protein sequence ID" value="MFC5827813.1"/>
    <property type="molecule type" value="Genomic_DNA"/>
</dbReference>
<keyword evidence="4" id="KW-0472">Membrane</keyword>